<feature type="domain" description="SAP" evidence="12">
    <location>
        <begin position="9"/>
        <end position="43"/>
    </location>
</feature>
<dbReference type="Gene3D" id="2.60.120.780">
    <property type="entry name" value="PINIT domain"/>
    <property type="match status" value="1"/>
</dbReference>
<keyword evidence="9" id="KW-0539">Nucleus</keyword>
<dbReference type="Proteomes" id="UP000708148">
    <property type="component" value="Unassembled WGS sequence"/>
</dbReference>
<dbReference type="SUPFAM" id="SSF57903">
    <property type="entry name" value="FYVE/PHD zinc finger"/>
    <property type="match status" value="1"/>
</dbReference>
<dbReference type="GO" id="GO:0061665">
    <property type="term" value="F:SUMO ligase activity"/>
    <property type="evidence" value="ECO:0007669"/>
    <property type="project" value="TreeGrafter"/>
</dbReference>
<evidence type="ECO:0000259" key="13">
    <source>
        <dbReference type="PROSITE" id="PS51044"/>
    </source>
</evidence>
<dbReference type="InterPro" id="IPR057847">
    <property type="entry name" value="ZMIZ1/ZMIZ2_GBD-like"/>
</dbReference>
<dbReference type="InterPro" id="IPR019786">
    <property type="entry name" value="Zinc_finger_PHD-type_CS"/>
</dbReference>
<name>A0A8S1JDH3_9CHLO</name>
<dbReference type="InterPro" id="IPR038654">
    <property type="entry name" value="PINIT_sf"/>
</dbReference>
<dbReference type="AlphaFoldDB" id="A0A8S1JDH3"/>
<dbReference type="PANTHER" id="PTHR10782:SF4">
    <property type="entry name" value="TONALLI, ISOFORM E"/>
    <property type="match status" value="1"/>
</dbReference>
<organism evidence="14 15">
    <name type="scientific">Ostreobium quekettii</name>
    <dbReference type="NCBI Taxonomy" id="121088"/>
    <lineage>
        <taxon>Eukaryota</taxon>
        <taxon>Viridiplantae</taxon>
        <taxon>Chlorophyta</taxon>
        <taxon>core chlorophytes</taxon>
        <taxon>Ulvophyceae</taxon>
        <taxon>TCBD clade</taxon>
        <taxon>Bryopsidales</taxon>
        <taxon>Ostreobineae</taxon>
        <taxon>Ostreobiaceae</taxon>
        <taxon>Ostreobium</taxon>
    </lineage>
</organism>
<dbReference type="InterPro" id="IPR011011">
    <property type="entry name" value="Znf_FYVE_PHD"/>
</dbReference>
<dbReference type="SUPFAM" id="SSF68906">
    <property type="entry name" value="SAP domain"/>
    <property type="match status" value="1"/>
</dbReference>
<keyword evidence="5" id="KW-0479">Metal-binding</keyword>
<keyword evidence="4" id="KW-0808">Transferase</keyword>
<keyword evidence="7" id="KW-0833">Ubl conjugation pathway</keyword>
<dbReference type="PROSITE" id="PS50800">
    <property type="entry name" value="SAP"/>
    <property type="match status" value="1"/>
</dbReference>
<dbReference type="Pfam" id="PF25527">
    <property type="entry name" value="GBD-like_ZMIZ1_ZMIZ2"/>
    <property type="match status" value="1"/>
</dbReference>
<evidence type="ECO:0000256" key="11">
    <source>
        <dbReference type="SAM" id="MobiDB-lite"/>
    </source>
</evidence>
<comment type="subcellular location">
    <subcellularLocation>
        <location evidence="1">Nucleus</location>
    </subcellularLocation>
</comment>
<accession>A0A8S1JDH3</accession>
<comment type="caution">
    <text evidence="14">The sequence shown here is derived from an EMBL/GenBank/DDBJ whole genome shotgun (WGS) entry which is preliminary data.</text>
</comment>
<dbReference type="OrthoDB" id="28127at2759"/>
<protein>
    <recommendedName>
        <fullName evidence="16">SAP domain-containing protein</fullName>
    </recommendedName>
</protein>
<dbReference type="PROSITE" id="PS01359">
    <property type="entry name" value="ZF_PHD_1"/>
    <property type="match status" value="1"/>
</dbReference>
<dbReference type="InterPro" id="IPR003034">
    <property type="entry name" value="SAP_dom"/>
</dbReference>
<evidence type="ECO:0000256" key="7">
    <source>
        <dbReference type="ARBA" id="ARBA00022786"/>
    </source>
</evidence>
<dbReference type="SMART" id="SM00513">
    <property type="entry name" value="SAP"/>
    <property type="match status" value="1"/>
</dbReference>
<dbReference type="PANTHER" id="PTHR10782">
    <property type="entry name" value="ZINC FINGER MIZ DOMAIN-CONTAINING PROTEIN"/>
    <property type="match status" value="1"/>
</dbReference>
<dbReference type="Gene3D" id="3.30.40.10">
    <property type="entry name" value="Zinc/RING finger domain, C3HC4 (zinc finger)"/>
    <property type="match status" value="2"/>
</dbReference>
<gene>
    <name evidence="14" type="ORF">OSTQU699_LOCUS9560</name>
</gene>
<comment type="pathway">
    <text evidence="2">Protein modification; protein sumoylation.</text>
</comment>
<proteinExistence type="inferred from homology"/>
<comment type="similarity">
    <text evidence="3">Belongs to the PIAS family.</text>
</comment>
<dbReference type="InterPro" id="IPR036361">
    <property type="entry name" value="SAP_dom_sf"/>
</dbReference>
<dbReference type="Pfam" id="PF02891">
    <property type="entry name" value="zf-MIZ"/>
    <property type="match status" value="1"/>
</dbReference>
<evidence type="ECO:0000256" key="2">
    <source>
        <dbReference type="ARBA" id="ARBA00004718"/>
    </source>
</evidence>
<evidence type="ECO:0000256" key="3">
    <source>
        <dbReference type="ARBA" id="ARBA00005383"/>
    </source>
</evidence>
<dbReference type="GO" id="GO:0008270">
    <property type="term" value="F:zinc ion binding"/>
    <property type="evidence" value="ECO:0007669"/>
    <property type="project" value="UniProtKB-KW"/>
</dbReference>
<evidence type="ECO:0000259" key="12">
    <source>
        <dbReference type="PROSITE" id="PS50800"/>
    </source>
</evidence>
<evidence type="ECO:0000256" key="6">
    <source>
        <dbReference type="ARBA" id="ARBA00022771"/>
    </source>
</evidence>
<dbReference type="EMBL" id="CAJHUC010002694">
    <property type="protein sequence ID" value="CAD7704203.1"/>
    <property type="molecule type" value="Genomic_DNA"/>
</dbReference>
<feature type="region of interest" description="Disordered" evidence="11">
    <location>
        <begin position="689"/>
        <end position="708"/>
    </location>
</feature>
<evidence type="ECO:0008006" key="16">
    <source>
        <dbReference type="Google" id="ProtNLM"/>
    </source>
</evidence>
<feature type="domain" description="SP-RING-type" evidence="13">
    <location>
        <begin position="363"/>
        <end position="455"/>
    </location>
</feature>
<dbReference type="GO" id="GO:0005634">
    <property type="term" value="C:nucleus"/>
    <property type="evidence" value="ECO:0007669"/>
    <property type="project" value="UniProtKB-SubCell"/>
</dbReference>
<evidence type="ECO:0000256" key="8">
    <source>
        <dbReference type="ARBA" id="ARBA00022833"/>
    </source>
</evidence>
<evidence type="ECO:0000256" key="5">
    <source>
        <dbReference type="ARBA" id="ARBA00022723"/>
    </source>
</evidence>
<dbReference type="SMART" id="SM00249">
    <property type="entry name" value="PHD"/>
    <property type="match status" value="1"/>
</dbReference>
<dbReference type="InterPro" id="IPR004181">
    <property type="entry name" value="Znf_MIZ"/>
</dbReference>
<dbReference type="InterPro" id="IPR013083">
    <property type="entry name" value="Znf_RING/FYVE/PHD"/>
</dbReference>
<dbReference type="Gene3D" id="1.10.720.30">
    <property type="entry name" value="SAP domain"/>
    <property type="match status" value="1"/>
</dbReference>
<keyword evidence="6 10" id="KW-0863">Zinc-finger</keyword>
<reference evidence="14" key="1">
    <citation type="submission" date="2020-12" db="EMBL/GenBank/DDBJ databases">
        <authorList>
            <person name="Iha C."/>
        </authorList>
    </citation>
    <scope>NUCLEOTIDE SEQUENCE</scope>
</reference>
<evidence type="ECO:0000313" key="15">
    <source>
        <dbReference type="Proteomes" id="UP000708148"/>
    </source>
</evidence>
<keyword evidence="8" id="KW-0862">Zinc</keyword>
<evidence type="ECO:0000256" key="9">
    <source>
        <dbReference type="ARBA" id="ARBA00023242"/>
    </source>
</evidence>
<evidence type="ECO:0000256" key="4">
    <source>
        <dbReference type="ARBA" id="ARBA00022679"/>
    </source>
</evidence>
<dbReference type="GO" id="GO:0016925">
    <property type="term" value="P:protein sumoylation"/>
    <property type="evidence" value="ECO:0007669"/>
    <property type="project" value="TreeGrafter"/>
</dbReference>
<evidence type="ECO:0000313" key="14">
    <source>
        <dbReference type="EMBL" id="CAD7704203.1"/>
    </source>
</evidence>
<keyword evidence="15" id="KW-1185">Reference proteome</keyword>
<evidence type="ECO:0000256" key="10">
    <source>
        <dbReference type="PROSITE-ProRule" id="PRU00452"/>
    </source>
</evidence>
<evidence type="ECO:0000256" key="1">
    <source>
        <dbReference type="ARBA" id="ARBA00004123"/>
    </source>
</evidence>
<dbReference type="PROSITE" id="PS51044">
    <property type="entry name" value="ZF_SP_RING"/>
    <property type="match status" value="1"/>
</dbReference>
<dbReference type="GO" id="GO:0000785">
    <property type="term" value="C:chromatin"/>
    <property type="evidence" value="ECO:0007669"/>
    <property type="project" value="TreeGrafter"/>
</dbReference>
<sequence>MDRILQDYICSFRVRELQQCLDALGLKKHGLKTELQHRLLDLIRRRNGMARHGGDQAARIITEVYCGMKGLTGLSGAMGLNGLEDERERDVAQTLMAMPGSRIDAPSGSRQHVQSIPMNPYTLALGMNGGNLNRPQAQCFCSSNMFKDGRMVKCAGKGCGIWQHTDCVLPPGPIPQEFHCARCRCARADPFWADTGEDLVPPTKLKFTGRNAQANGVVHEVLVAEKVFFLKTVDIMEKLRCKDGYRLQVVSILLTDDIPHRYHWPRNCTLKINNMQYRVYGRSPNNCLGNNQRDEPANVGMLCRNGRNNVSITCTDARPFCFFVQIVEKRSKERVESLMHAAETLEEAHARVVRQVKKGSMEDDDNLVVTSSVVVSLKCPLSALRIVTPARFCDVDQVEAIFDLDSFLSVAERTRKWACPQTMKGSCVQRLQRDVYMDKVLQCLKMAPDVSEVEVSPEGKWRPAASDHRWRSIFDDVADAAVVTAAAAKEEDSYWEESEDEMEELQRAAQAVRASTRNAGSGDEIINLLSDSEDEGPSGLVAAPQVSVDSVAAAHKLSVERLVSNSHAGPRIAVQHPSRALRIQIPPRRPCARVPQMHNEHLQQQPLQQRPHQQATLSFAPGGIQQALPPDILTSLQTAGYVPQELSDRPSQSASTSQGPLGQHFIAIPQNGFLGRQMQWPLPLGNPPVTAQQQGPQSRMGEGLMQSGQQNGSMCVNEMLQLVANAGMQEDRKANGRTQLGMGSREGNEGNGMAMGAFEAAAASARRSSFQCVPFYQGEAQSPEQYDNNMEVIELDSD</sequence>
<dbReference type="InterPro" id="IPR001965">
    <property type="entry name" value="Znf_PHD"/>
</dbReference>